<dbReference type="EC" id="6.2.-.-" evidence="8"/>
<dbReference type="PROSITE" id="PS51160">
    <property type="entry name" value="ACYLPHOSPHATASE_3"/>
    <property type="match status" value="1"/>
</dbReference>
<dbReference type="Pfam" id="PF17788">
    <property type="entry name" value="HypF_C"/>
    <property type="match status" value="1"/>
</dbReference>
<keyword evidence="4" id="KW-0479">Metal-binding</keyword>
<gene>
    <name evidence="12" type="primary">hypF</name>
    <name evidence="12" type="ORF">CQA63_01350</name>
</gene>
<evidence type="ECO:0000256" key="6">
    <source>
        <dbReference type="ARBA" id="ARBA00022833"/>
    </source>
</evidence>
<dbReference type="InterPro" id="IPR036046">
    <property type="entry name" value="Acylphosphatase-like_dom_sf"/>
</dbReference>
<evidence type="ECO:0000256" key="2">
    <source>
        <dbReference type="ARBA" id="ARBA00008097"/>
    </source>
</evidence>
<dbReference type="Gene3D" id="3.30.110.120">
    <property type="match status" value="1"/>
</dbReference>
<dbReference type="Gene3D" id="3.90.870.50">
    <property type="match status" value="1"/>
</dbReference>
<dbReference type="UniPathway" id="UPA00335"/>
<dbReference type="AlphaFoldDB" id="A0A3D8I7D4"/>
<keyword evidence="9" id="KW-0378">Hydrolase</keyword>
<feature type="domain" description="YrdC-like" evidence="11">
    <location>
        <begin position="212"/>
        <end position="406"/>
    </location>
</feature>
<dbReference type="InterPro" id="IPR006070">
    <property type="entry name" value="Sua5-like_dom"/>
</dbReference>
<dbReference type="InterPro" id="IPR017945">
    <property type="entry name" value="DHBP_synth_RibB-like_a/b_dom"/>
</dbReference>
<proteinExistence type="inferred from homology"/>
<evidence type="ECO:0000256" key="9">
    <source>
        <dbReference type="PROSITE-ProRule" id="PRU00520"/>
    </source>
</evidence>
<comment type="similarity">
    <text evidence="2 8">Belongs to the carbamoyltransferase HypF family.</text>
</comment>
<comment type="catalytic activity">
    <reaction evidence="9">
        <text>an acyl phosphate + H2O = a carboxylate + phosphate + H(+)</text>
        <dbReference type="Rhea" id="RHEA:14965"/>
        <dbReference type="ChEBI" id="CHEBI:15377"/>
        <dbReference type="ChEBI" id="CHEBI:15378"/>
        <dbReference type="ChEBI" id="CHEBI:29067"/>
        <dbReference type="ChEBI" id="CHEBI:43474"/>
        <dbReference type="ChEBI" id="CHEBI:59918"/>
        <dbReference type="EC" id="3.6.1.7"/>
    </reaction>
</comment>
<accession>A0A3D8I7D4</accession>
<dbReference type="Pfam" id="PF01300">
    <property type="entry name" value="Sua5_yciO_yrdC"/>
    <property type="match status" value="1"/>
</dbReference>
<dbReference type="GO" id="GO:0003725">
    <property type="term" value="F:double-stranded RNA binding"/>
    <property type="evidence" value="ECO:0007669"/>
    <property type="project" value="InterPro"/>
</dbReference>
<feature type="active site" evidence="9">
    <location>
        <position position="38"/>
    </location>
</feature>
<dbReference type="Pfam" id="PF22521">
    <property type="entry name" value="HypF_C_2"/>
    <property type="match status" value="1"/>
</dbReference>
<comment type="pathway">
    <text evidence="1">Protein modification; [NiFe] hydrogenase maturation.</text>
</comment>
<dbReference type="InterPro" id="IPR011125">
    <property type="entry name" value="Znf_HypF"/>
</dbReference>
<evidence type="ECO:0000313" key="12">
    <source>
        <dbReference type="EMBL" id="RDU60654.1"/>
    </source>
</evidence>
<evidence type="ECO:0000256" key="1">
    <source>
        <dbReference type="ARBA" id="ARBA00004711"/>
    </source>
</evidence>
<dbReference type="PIRSF" id="PIRSF006256">
    <property type="entry name" value="CMPcnvr_hdrg_mat"/>
    <property type="match status" value="1"/>
</dbReference>
<dbReference type="PANTHER" id="PTHR42959">
    <property type="entry name" value="CARBAMOYLTRANSFERASE"/>
    <property type="match status" value="1"/>
</dbReference>
<keyword evidence="6" id="KW-0862">Zinc</keyword>
<keyword evidence="12" id="KW-0808">Transferase</keyword>
<dbReference type="OrthoDB" id="9808093at2"/>
<evidence type="ECO:0000259" key="11">
    <source>
        <dbReference type="PROSITE" id="PS51163"/>
    </source>
</evidence>
<dbReference type="InterPro" id="IPR001792">
    <property type="entry name" value="Acylphosphatase-like_dom"/>
</dbReference>
<dbReference type="GO" id="GO:0051604">
    <property type="term" value="P:protein maturation"/>
    <property type="evidence" value="ECO:0007669"/>
    <property type="project" value="TreeGrafter"/>
</dbReference>
<evidence type="ECO:0000256" key="3">
    <source>
        <dbReference type="ARBA" id="ARBA00022598"/>
    </source>
</evidence>
<dbReference type="InterPro" id="IPR051060">
    <property type="entry name" value="Carbamoyltrans_HypF-like"/>
</dbReference>
<dbReference type="PANTHER" id="PTHR42959:SF1">
    <property type="entry name" value="CARBAMOYLTRANSFERASE HYPF"/>
    <property type="match status" value="1"/>
</dbReference>
<dbReference type="Gene3D" id="3.30.420.360">
    <property type="match status" value="1"/>
</dbReference>
<evidence type="ECO:0000256" key="8">
    <source>
        <dbReference type="PIRNR" id="PIRNR006256"/>
    </source>
</evidence>
<keyword evidence="5" id="KW-0863">Zinc-finger</keyword>
<dbReference type="NCBIfam" id="TIGR00143">
    <property type="entry name" value="hypF"/>
    <property type="match status" value="1"/>
</dbReference>
<comment type="catalytic activity">
    <reaction evidence="7">
        <text>C-terminal L-cysteinyl-[HypE protein] + carbamoyl phosphate + ATP + H2O = C-terminal S-carboxamide-L-cysteinyl-[HypE protein] + AMP + phosphate + diphosphate + H(+)</text>
        <dbReference type="Rhea" id="RHEA:55636"/>
        <dbReference type="Rhea" id="RHEA-COMP:14247"/>
        <dbReference type="Rhea" id="RHEA-COMP:14392"/>
        <dbReference type="ChEBI" id="CHEBI:15377"/>
        <dbReference type="ChEBI" id="CHEBI:15378"/>
        <dbReference type="ChEBI" id="CHEBI:30616"/>
        <dbReference type="ChEBI" id="CHEBI:33019"/>
        <dbReference type="ChEBI" id="CHEBI:43474"/>
        <dbReference type="ChEBI" id="CHEBI:58228"/>
        <dbReference type="ChEBI" id="CHEBI:76913"/>
        <dbReference type="ChEBI" id="CHEBI:139126"/>
        <dbReference type="ChEBI" id="CHEBI:456215"/>
    </reaction>
</comment>
<reference evidence="12 13" key="1">
    <citation type="submission" date="2018-04" db="EMBL/GenBank/DDBJ databases">
        <title>Novel Campyloabacter and Helicobacter Species and Strains.</title>
        <authorList>
            <person name="Mannion A.J."/>
            <person name="Shen Z."/>
            <person name="Fox J.G."/>
        </authorList>
    </citation>
    <scope>NUCLEOTIDE SEQUENCE [LARGE SCALE GENOMIC DNA]</scope>
    <source>
        <strain evidence="12 13">MIT 98-6070</strain>
    </source>
</reference>
<keyword evidence="3" id="KW-0436">Ligase</keyword>
<evidence type="ECO:0000313" key="13">
    <source>
        <dbReference type="Proteomes" id="UP000256599"/>
    </source>
</evidence>
<dbReference type="Pfam" id="PF00708">
    <property type="entry name" value="Acylphosphatase"/>
    <property type="match status" value="1"/>
</dbReference>
<dbReference type="GO" id="GO:0016874">
    <property type="term" value="F:ligase activity"/>
    <property type="evidence" value="ECO:0007669"/>
    <property type="project" value="UniProtKB-UniRule"/>
</dbReference>
<comment type="caution">
    <text evidence="12">The sequence shown here is derived from an EMBL/GenBank/DDBJ whole genome shotgun (WGS) entry which is preliminary data.</text>
</comment>
<evidence type="ECO:0000259" key="10">
    <source>
        <dbReference type="PROSITE" id="PS51160"/>
    </source>
</evidence>
<evidence type="ECO:0000256" key="7">
    <source>
        <dbReference type="ARBA" id="ARBA00048220"/>
    </source>
</evidence>
<dbReference type="GO" id="GO:0003998">
    <property type="term" value="F:acylphosphatase activity"/>
    <property type="evidence" value="ECO:0007669"/>
    <property type="project" value="UniProtKB-EC"/>
</dbReference>
<name>A0A3D8I7D4_9HELI</name>
<dbReference type="PROSITE" id="PS51163">
    <property type="entry name" value="YRDC"/>
    <property type="match status" value="1"/>
</dbReference>
<evidence type="ECO:0000256" key="4">
    <source>
        <dbReference type="ARBA" id="ARBA00022723"/>
    </source>
</evidence>
<feature type="active site" evidence="9">
    <location>
        <position position="20"/>
    </location>
</feature>
<keyword evidence="13" id="KW-1185">Reference proteome</keyword>
<dbReference type="InterPro" id="IPR041440">
    <property type="entry name" value="HypF_C"/>
</dbReference>
<dbReference type="Proteomes" id="UP000256599">
    <property type="component" value="Unassembled WGS sequence"/>
</dbReference>
<dbReference type="GO" id="GO:0016743">
    <property type="term" value="F:carboxyl- or carbamoyltransferase activity"/>
    <property type="evidence" value="ECO:0007669"/>
    <property type="project" value="UniProtKB-UniRule"/>
</dbReference>
<dbReference type="InterPro" id="IPR055128">
    <property type="entry name" value="HypF_C_2"/>
</dbReference>
<protein>
    <recommendedName>
        <fullName evidence="8">Carbamoyltransferase</fullName>
        <ecNumber evidence="8">6.2.-.-</ecNumber>
    </recommendedName>
</protein>
<dbReference type="InterPro" id="IPR004421">
    <property type="entry name" value="Carbamoyltransferase_HypF"/>
</dbReference>
<evidence type="ECO:0000256" key="5">
    <source>
        <dbReference type="ARBA" id="ARBA00022771"/>
    </source>
</evidence>
<dbReference type="SUPFAM" id="SSF54975">
    <property type="entry name" value="Acylphosphatase/BLUF domain-like"/>
    <property type="match status" value="1"/>
</dbReference>
<dbReference type="SUPFAM" id="SSF55821">
    <property type="entry name" value="YrdC/RibB"/>
    <property type="match status" value="1"/>
</dbReference>
<dbReference type="Pfam" id="PF07503">
    <property type="entry name" value="zf-HYPF"/>
    <property type="match status" value="2"/>
</dbReference>
<dbReference type="EMBL" id="NXLR01000002">
    <property type="protein sequence ID" value="RDU60654.1"/>
    <property type="molecule type" value="Genomic_DNA"/>
</dbReference>
<feature type="domain" description="Acylphosphatase-like" evidence="10">
    <location>
        <begin position="5"/>
        <end position="97"/>
    </location>
</feature>
<dbReference type="RefSeq" id="WP_104700064.1">
    <property type="nucleotide sequence ID" value="NZ_FZPP01000020.1"/>
</dbReference>
<dbReference type="Gene3D" id="3.30.420.40">
    <property type="match status" value="1"/>
</dbReference>
<sequence>MKTQGYSIELFGIIQGVGFRPFVYHLACEMGLHGYVQNCYDRVVIYLEVRHKSQIENFLDTLLKTMPPHAYVSSYHITPSKESIYKESIPPGFEIRESQSQSTLSPCFLPPDMRLCEECLKDMRTKGRFYQYAFTTCTYCGARYSIINALPYDRIHTTMRNFPLCKDCQSDYSTASNRRFHAQPTSCLSCAIRLYRIDKNGTFKPESATDDILLIQEIAQVIKAGKIVAIKGVGGFNLIVDASNKQALSTLRQRKNRPKKPFALMFKDIAQIESLVKLYECEKQALLSPQAPIVLCERHFQKGGVLDEESLALIAPRLHTLGVILPYNGIMSLLFDYLDKPIVFTSANLASEPIITKTDELVEKLYTLNPIADVILSYNRSISHGVDDSIVRFMAGAMRPLRLARGYAPLYLPQKGIKAGLVMGVGAQQKSNLCFIDSSNQACISPYIGDLQSVDSIKRYDEVSAFFRGLYKQDIALIVHDLHPQYISTQKAQDLAEQNTHLYALSHHKAHFYAILAEHKGLDEPGLGIIWDGTGLGEDACIWGGECFLYQPGASLEQQMQRIYHFDYFTLLGGESGIKDIGKLALSMMWHYDVFCEELFHFSSLEMQVLQNAYKSGVYKQTSSLGRIIDGAAYILGLLQTQSYEGESGALLESYALQDMQEHQEEGDCIEPYGFEMQNGVIIFKDILLGLLQERAKPKRAARRFLESLAYIALSLAKASPQALQTQHTLRVYFSGGVFQNKFLCDKIQDLFTKECIPFYMHQVLPCNDANISFGQAVFGARNFKAQV</sequence>
<dbReference type="GO" id="GO:0008270">
    <property type="term" value="F:zinc ion binding"/>
    <property type="evidence" value="ECO:0007669"/>
    <property type="project" value="UniProtKB-KW"/>
</dbReference>
<organism evidence="12 13">
    <name type="scientific">Helicobacter marmotae</name>
    <dbReference type="NCBI Taxonomy" id="152490"/>
    <lineage>
        <taxon>Bacteria</taxon>
        <taxon>Pseudomonadati</taxon>
        <taxon>Campylobacterota</taxon>
        <taxon>Epsilonproteobacteria</taxon>
        <taxon>Campylobacterales</taxon>
        <taxon>Helicobacteraceae</taxon>
        <taxon>Helicobacter</taxon>
    </lineage>
</organism>